<reference evidence="5" key="1">
    <citation type="submission" date="2021-10" db="EMBL/GenBank/DDBJ databases">
        <title>Streptomonospora sp. nov., isolated from mangrove soil.</title>
        <authorList>
            <person name="Chen X."/>
            <person name="Ge X."/>
            <person name="Liu W."/>
        </authorList>
    </citation>
    <scope>NUCLEOTIDE SEQUENCE</scope>
    <source>
        <strain evidence="5">S1-112</strain>
    </source>
</reference>
<dbReference type="AlphaFoldDB" id="A0A9X3NUV5"/>
<dbReference type="PANTHER" id="PTHR34580:SF1">
    <property type="entry name" value="PROTEIN PAFC"/>
    <property type="match status" value="1"/>
</dbReference>
<sequence length="699" mass="76535">MSRRKTERQLNLVICLLATRRFLTAREIRTMVAGYEEADSDSAFKRMFERDKRELRESGIPIETGGSDPWSDDEGYRVFPADYELPEIELMPDEAAVLGLAARAWRHAALGDAAANALMKLRAAGVPVDTDAAPALTPVLGTDEPAFLPMWQAVRDRRRVAFDYRKPGEPVARRRLEPWGVVNYRGHWYVGGRDLDRGARRVFRLGRIVGEVEIDTAGPPVEVPDGVDVRSLVRGREPLEPQGVARVRVRADSGHELRRAAQRIVPGPPQGDHPRWDLLDLPYADLDDLVGMVARFGDRAVIEAPDEARAAIAAHLADLAARDPGPEVGDPAADPEPAADARRGSASAEQLRRLLMLVPYALSHDVRVHEVAEHFGLSQRQVLKDLSLLWMCGLPGYTPGDLIDVDIEAAESTGEIIIANADTLAQPLRLTADEAASLVIGLELLAELPGVADSDALKRVGEKLRAAAAAPAGAARALAAVGAGGAGRPREPEAAPDPVHRLADAVGVRIELSEEVREVQRRCDEALRAGQLLHLRYLSGYVDEVTERDVDPMGLVVYGGQAFLEGWCRLRGDVRLFRLDRVLDLTVLPEPARVPARARRRDLRDGVLRLSDDDTRVTLDLDPSARWVAEEYHCSSVRDLEGGGVRAVLRTPAPEWVRRLALRLGPRARVVAPVELAEQVRERARAALAAYAPDSGGLR</sequence>
<evidence type="ECO:0000313" key="5">
    <source>
        <dbReference type="EMBL" id="MDA0564591.1"/>
    </source>
</evidence>
<proteinExistence type="predicted"/>
<feature type="domain" description="WYL" evidence="2">
    <location>
        <begin position="521"/>
        <end position="587"/>
    </location>
</feature>
<protein>
    <submittedName>
        <fullName evidence="5">WYL domain-containing protein</fullName>
    </submittedName>
</protein>
<organism evidence="5 6">
    <name type="scientific">Streptomonospora mangrovi</name>
    <dbReference type="NCBI Taxonomy" id="2883123"/>
    <lineage>
        <taxon>Bacteria</taxon>
        <taxon>Bacillati</taxon>
        <taxon>Actinomycetota</taxon>
        <taxon>Actinomycetes</taxon>
        <taxon>Streptosporangiales</taxon>
        <taxon>Nocardiopsidaceae</taxon>
        <taxon>Streptomonospora</taxon>
    </lineage>
</organism>
<dbReference type="PANTHER" id="PTHR34580">
    <property type="match status" value="1"/>
</dbReference>
<dbReference type="InterPro" id="IPR057727">
    <property type="entry name" value="WCX_dom"/>
</dbReference>
<feature type="domain" description="WYL" evidence="2">
    <location>
        <begin position="147"/>
        <end position="208"/>
    </location>
</feature>
<feature type="domain" description="WCX" evidence="4">
    <location>
        <begin position="245"/>
        <end position="320"/>
    </location>
</feature>
<dbReference type="InterPro" id="IPR043839">
    <property type="entry name" value="PafC_HTH"/>
</dbReference>
<comment type="caution">
    <text evidence="5">The sequence shown here is derived from an EMBL/GenBank/DDBJ whole genome shotgun (WGS) entry which is preliminary data.</text>
</comment>
<feature type="domain" description="PafC HTH" evidence="3">
    <location>
        <begin position="349"/>
        <end position="466"/>
    </location>
</feature>
<dbReference type="InterPro" id="IPR051534">
    <property type="entry name" value="CBASS_pafABC_assoc_protein"/>
</dbReference>
<evidence type="ECO:0000259" key="4">
    <source>
        <dbReference type="Pfam" id="PF25583"/>
    </source>
</evidence>
<dbReference type="Proteomes" id="UP001140076">
    <property type="component" value="Unassembled WGS sequence"/>
</dbReference>
<dbReference type="InterPro" id="IPR026881">
    <property type="entry name" value="WYL_dom"/>
</dbReference>
<keyword evidence="6" id="KW-1185">Reference proteome</keyword>
<evidence type="ECO:0000313" key="6">
    <source>
        <dbReference type="Proteomes" id="UP001140076"/>
    </source>
</evidence>
<dbReference type="EMBL" id="JAJAQC010000012">
    <property type="protein sequence ID" value="MDA0564591.1"/>
    <property type="molecule type" value="Genomic_DNA"/>
</dbReference>
<evidence type="ECO:0000256" key="1">
    <source>
        <dbReference type="SAM" id="MobiDB-lite"/>
    </source>
</evidence>
<evidence type="ECO:0000259" key="3">
    <source>
        <dbReference type="Pfam" id="PF19187"/>
    </source>
</evidence>
<accession>A0A9X3NUV5</accession>
<dbReference type="RefSeq" id="WP_270071865.1">
    <property type="nucleotide sequence ID" value="NZ_JAJAQC010000012.1"/>
</dbReference>
<dbReference type="Pfam" id="PF19187">
    <property type="entry name" value="HTH_PafC"/>
    <property type="match status" value="1"/>
</dbReference>
<dbReference type="PROSITE" id="PS52050">
    <property type="entry name" value="WYL"/>
    <property type="match status" value="2"/>
</dbReference>
<feature type="region of interest" description="Disordered" evidence="1">
    <location>
        <begin position="321"/>
        <end position="345"/>
    </location>
</feature>
<dbReference type="Pfam" id="PF25583">
    <property type="entry name" value="WCX"/>
    <property type="match status" value="2"/>
</dbReference>
<gene>
    <name evidence="5" type="ORF">LG943_09655</name>
</gene>
<dbReference type="Pfam" id="PF13280">
    <property type="entry name" value="WYL"/>
    <property type="match status" value="2"/>
</dbReference>
<feature type="domain" description="WCX" evidence="4">
    <location>
        <begin position="614"/>
        <end position="688"/>
    </location>
</feature>
<evidence type="ECO:0000259" key="2">
    <source>
        <dbReference type="Pfam" id="PF13280"/>
    </source>
</evidence>
<name>A0A9X3NUV5_9ACTN</name>